<dbReference type="EMBL" id="FWZX01000032">
    <property type="protein sequence ID" value="SMF73552.1"/>
    <property type="molecule type" value="Genomic_DNA"/>
</dbReference>
<evidence type="ECO:0000256" key="1">
    <source>
        <dbReference type="ARBA" id="ARBA00006962"/>
    </source>
</evidence>
<dbReference type="PANTHER" id="PTHR48050:SF13">
    <property type="entry name" value="STEROL 3-BETA-GLUCOSYLTRANSFERASE UGT80A2"/>
    <property type="match status" value="1"/>
</dbReference>
<dbReference type="FunFam" id="3.40.50.2000:FF:000072">
    <property type="entry name" value="Glycosyl transferase"/>
    <property type="match status" value="1"/>
</dbReference>
<dbReference type="STRING" id="560819.SAMN05428998_13230"/>
<dbReference type="InterPro" id="IPR002213">
    <property type="entry name" value="UDP_glucos_trans"/>
</dbReference>
<name>A0A1Y6CTN0_9PROT</name>
<accession>A0A1Y6CTN0</accession>
<sequence length="392" mass="43519">MRVLFSVQPATGHLQPLVPLCRQLAANGHEVKVVSAPSFVPAVASFGLEAEPLGLDWLRADAARFFRAAREMPAEARYIWVLTELYAGETVRRLLPDLERLAERWCPDLVIRDQMEFAAWLFAERHDIPHVSYGYGLGFQERDRRVAGPAIAERRREAGLAPDPELHSLFRHLRFEFAPACYRPAESRPIPTTRHIRYRPCDKRRGDRSPEWLGELGGRPLVVATLGTNYNRVPGLFELIIEALAALPVEVVVTSGDTRAPEDLGPLPRNVRAVSYVPLSELLPHADAIVCHAGFNTIMTAALAAVPIVLIPIESDQPLQAVRCEALGIGRSLARADLTVPGLREVVRDVLAEPGYRESMAAFRSEIEALPDLPEVATLLERLAEEGRLERA</sequence>
<keyword evidence="2" id="KW-0328">Glycosyltransferase</keyword>
<evidence type="ECO:0000313" key="6">
    <source>
        <dbReference type="EMBL" id="SMF73552.1"/>
    </source>
</evidence>
<dbReference type="InterPro" id="IPR010610">
    <property type="entry name" value="EryCIII-like_C"/>
</dbReference>
<feature type="domain" description="Erythromycin biosynthesis protein CIII-like N-terminal" evidence="5">
    <location>
        <begin position="24"/>
        <end position="198"/>
    </location>
</feature>
<dbReference type="InterPro" id="IPR050426">
    <property type="entry name" value="Glycosyltransferase_28"/>
</dbReference>
<dbReference type="Proteomes" id="UP000192917">
    <property type="component" value="Unassembled WGS sequence"/>
</dbReference>
<dbReference type="PANTHER" id="PTHR48050">
    <property type="entry name" value="STEROL 3-BETA-GLUCOSYLTRANSFERASE"/>
    <property type="match status" value="1"/>
</dbReference>
<dbReference type="AlphaFoldDB" id="A0A1Y6CTN0"/>
<comment type="similarity">
    <text evidence="1">Belongs to the glycosyltransferase 28 family.</text>
</comment>
<evidence type="ECO:0000313" key="7">
    <source>
        <dbReference type="Proteomes" id="UP000192917"/>
    </source>
</evidence>
<evidence type="ECO:0000259" key="4">
    <source>
        <dbReference type="Pfam" id="PF06722"/>
    </source>
</evidence>
<dbReference type="InterPro" id="IPR048284">
    <property type="entry name" value="EryCIII-like_N"/>
</dbReference>
<dbReference type="GO" id="GO:0008194">
    <property type="term" value="F:UDP-glycosyltransferase activity"/>
    <property type="evidence" value="ECO:0007669"/>
    <property type="project" value="InterPro"/>
</dbReference>
<keyword evidence="3 6" id="KW-0808">Transferase</keyword>
<dbReference type="Pfam" id="PF06722">
    <property type="entry name" value="EryCIII-like_C"/>
    <property type="match status" value="1"/>
</dbReference>
<dbReference type="SUPFAM" id="SSF53756">
    <property type="entry name" value="UDP-Glycosyltransferase/glycogen phosphorylase"/>
    <property type="match status" value="1"/>
</dbReference>
<dbReference type="Gene3D" id="3.40.50.2000">
    <property type="entry name" value="Glycogen Phosphorylase B"/>
    <property type="match status" value="2"/>
</dbReference>
<protein>
    <submittedName>
        <fullName evidence="6">N-glycosyltransferase</fullName>
    </submittedName>
</protein>
<keyword evidence="7" id="KW-1185">Reference proteome</keyword>
<dbReference type="GO" id="GO:0016758">
    <property type="term" value="F:hexosyltransferase activity"/>
    <property type="evidence" value="ECO:0007669"/>
    <property type="project" value="UniProtKB-ARBA"/>
</dbReference>
<dbReference type="CDD" id="cd03784">
    <property type="entry name" value="GT1_Gtf-like"/>
    <property type="match status" value="1"/>
</dbReference>
<evidence type="ECO:0000256" key="2">
    <source>
        <dbReference type="ARBA" id="ARBA00022676"/>
    </source>
</evidence>
<dbReference type="RefSeq" id="WP_085125751.1">
    <property type="nucleotide sequence ID" value="NZ_FWZX01000032.1"/>
</dbReference>
<dbReference type="Pfam" id="PF21036">
    <property type="entry name" value="EryCIII-like_N"/>
    <property type="match status" value="1"/>
</dbReference>
<reference evidence="6 7" key="1">
    <citation type="submission" date="2017-04" db="EMBL/GenBank/DDBJ databases">
        <authorList>
            <person name="Afonso C.L."/>
            <person name="Miller P.J."/>
            <person name="Scott M.A."/>
            <person name="Spackman E."/>
            <person name="Goraichik I."/>
            <person name="Dimitrov K.M."/>
            <person name="Suarez D.L."/>
            <person name="Swayne D.E."/>
        </authorList>
    </citation>
    <scope>NUCLEOTIDE SEQUENCE [LARGE SCALE GENOMIC DNA]</scope>
    <source>
        <strain evidence="6 7">USBA 355</strain>
    </source>
</reference>
<proteinExistence type="inferred from homology"/>
<gene>
    <name evidence="6" type="ORF">SAMN05428998_13230</name>
</gene>
<feature type="domain" description="Erythromycin biosynthesis protein CIII-like C-terminal" evidence="4">
    <location>
        <begin position="239"/>
        <end position="382"/>
    </location>
</feature>
<evidence type="ECO:0000256" key="3">
    <source>
        <dbReference type="ARBA" id="ARBA00022679"/>
    </source>
</evidence>
<organism evidence="6 7">
    <name type="scientific">Tistlia consotensis USBA 355</name>
    <dbReference type="NCBI Taxonomy" id="560819"/>
    <lineage>
        <taxon>Bacteria</taxon>
        <taxon>Pseudomonadati</taxon>
        <taxon>Pseudomonadota</taxon>
        <taxon>Alphaproteobacteria</taxon>
        <taxon>Rhodospirillales</taxon>
        <taxon>Rhodovibrionaceae</taxon>
        <taxon>Tistlia</taxon>
    </lineage>
</organism>
<dbReference type="GO" id="GO:0017000">
    <property type="term" value="P:antibiotic biosynthetic process"/>
    <property type="evidence" value="ECO:0007669"/>
    <property type="project" value="UniProtKB-ARBA"/>
</dbReference>
<evidence type="ECO:0000259" key="5">
    <source>
        <dbReference type="Pfam" id="PF21036"/>
    </source>
</evidence>